<dbReference type="InterPro" id="IPR000182">
    <property type="entry name" value="GNAT_dom"/>
</dbReference>
<keyword evidence="3" id="KW-1185">Reference proteome</keyword>
<name>A0A1G5SGA8_9PROT</name>
<dbReference type="Proteomes" id="UP000198729">
    <property type="component" value="Unassembled WGS sequence"/>
</dbReference>
<sequence length="229" mass="25714">MTAWKERLNLLKYRGGFKAAVFWIIKAILRIEIHFLYTIDLTKQQELSQSSRVKSENGTFRFLSLDTAQDISMAPQGLIDQIGLQSGSSVKQLIKNKTSVYAFIDQASIVSQMNICRRSVIQVDAPTYLDIKLSSGDAFLGYLFTYPQYRGMGTATLLLIEACAHTQRQGYLRIVTHIRSTNASSLNTFNKCGWSRVGWIFTSTAGRLLLTYCPQKIGITISASKRSGY</sequence>
<evidence type="ECO:0000259" key="1">
    <source>
        <dbReference type="PROSITE" id="PS51186"/>
    </source>
</evidence>
<dbReference type="Gene3D" id="3.40.630.30">
    <property type="match status" value="1"/>
</dbReference>
<accession>A0A1G5SGA8</accession>
<dbReference type="AlphaFoldDB" id="A0A1G5SGA8"/>
<dbReference type="InterPro" id="IPR016181">
    <property type="entry name" value="Acyl_CoA_acyltransferase"/>
</dbReference>
<gene>
    <name evidence="2" type="ORF">NSMM_420028</name>
</gene>
<dbReference type="OrthoDB" id="1450704at2"/>
<feature type="domain" description="N-acetyltransferase" evidence="1">
    <location>
        <begin position="77"/>
        <end position="214"/>
    </location>
</feature>
<organism evidence="2 3">
    <name type="scientific">Nitrosomonas mobilis</name>
    <dbReference type="NCBI Taxonomy" id="51642"/>
    <lineage>
        <taxon>Bacteria</taxon>
        <taxon>Pseudomonadati</taxon>
        <taxon>Pseudomonadota</taxon>
        <taxon>Betaproteobacteria</taxon>
        <taxon>Nitrosomonadales</taxon>
        <taxon>Nitrosomonadaceae</taxon>
        <taxon>Nitrosomonas</taxon>
    </lineage>
</organism>
<protein>
    <recommendedName>
        <fullName evidence="1">N-acetyltransferase domain-containing protein</fullName>
    </recommendedName>
</protein>
<proteinExistence type="predicted"/>
<evidence type="ECO:0000313" key="3">
    <source>
        <dbReference type="Proteomes" id="UP000198729"/>
    </source>
</evidence>
<dbReference type="EMBL" id="FMWO01000050">
    <property type="protein sequence ID" value="SCZ85900.1"/>
    <property type="molecule type" value="Genomic_DNA"/>
</dbReference>
<reference evidence="2 3" key="1">
    <citation type="submission" date="2016-10" db="EMBL/GenBank/DDBJ databases">
        <authorList>
            <person name="de Groot N.N."/>
        </authorList>
    </citation>
    <scope>NUCLEOTIDE SEQUENCE [LARGE SCALE GENOMIC DNA]</scope>
    <source>
        <strain evidence="2">1</strain>
    </source>
</reference>
<evidence type="ECO:0000313" key="2">
    <source>
        <dbReference type="EMBL" id="SCZ85900.1"/>
    </source>
</evidence>
<dbReference type="GO" id="GO:0016747">
    <property type="term" value="F:acyltransferase activity, transferring groups other than amino-acyl groups"/>
    <property type="evidence" value="ECO:0007669"/>
    <property type="project" value="InterPro"/>
</dbReference>
<dbReference type="PROSITE" id="PS51186">
    <property type="entry name" value="GNAT"/>
    <property type="match status" value="1"/>
</dbReference>
<dbReference type="STRING" id="51642.NSMM_420028"/>
<dbReference type="CDD" id="cd04301">
    <property type="entry name" value="NAT_SF"/>
    <property type="match status" value="1"/>
</dbReference>
<dbReference type="Pfam" id="PF00583">
    <property type="entry name" value="Acetyltransf_1"/>
    <property type="match status" value="1"/>
</dbReference>
<dbReference type="SUPFAM" id="SSF55729">
    <property type="entry name" value="Acyl-CoA N-acyltransferases (Nat)"/>
    <property type="match status" value="1"/>
</dbReference>